<proteinExistence type="predicted"/>
<dbReference type="EMBL" id="JBBPEH010000005">
    <property type="protein sequence ID" value="KAK7538763.1"/>
    <property type="molecule type" value="Genomic_DNA"/>
</dbReference>
<dbReference type="RefSeq" id="XP_066656450.1">
    <property type="nucleotide sequence ID" value="XM_066800124.1"/>
</dbReference>
<dbReference type="Proteomes" id="UP001360953">
    <property type="component" value="Unassembled WGS sequence"/>
</dbReference>
<gene>
    <name evidence="1" type="ORF">J3D65DRAFT_623042</name>
</gene>
<reference evidence="1 2" key="1">
    <citation type="submission" date="2024-04" db="EMBL/GenBank/DDBJ databases">
        <title>Phyllosticta paracitricarpa is synonymous to the EU quarantine fungus P. citricarpa based on phylogenomic analyses.</title>
        <authorList>
            <consortium name="Lawrence Berkeley National Laboratory"/>
            <person name="Van ingen-buijs V.A."/>
            <person name="Van westerhoven A.C."/>
            <person name="Haridas S."/>
            <person name="Skiadas P."/>
            <person name="Martin F."/>
            <person name="Groenewald J.Z."/>
            <person name="Crous P.W."/>
            <person name="Seidl M.F."/>
        </authorList>
    </citation>
    <scope>NUCLEOTIDE SEQUENCE [LARGE SCALE GENOMIC DNA]</scope>
    <source>
        <strain evidence="1 2">CPC 17464</strain>
    </source>
</reference>
<comment type="caution">
    <text evidence="1">The sequence shown here is derived from an EMBL/GenBank/DDBJ whole genome shotgun (WGS) entry which is preliminary data.</text>
</comment>
<evidence type="ECO:0000313" key="1">
    <source>
        <dbReference type="EMBL" id="KAK7538763.1"/>
    </source>
</evidence>
<accession>A0ABR1LU91</accession>
<protein>
    <recommendedName>
        <fullName evidence="3">F-box domain-containing protein</fullName>
    </recommendedName>
</protein>
<name>A0ABR1LU91_9PEZI</name>
<organism evidence="1 2">
    <name type="scientific">Phyllosticta citribraziliensis</name>
    <dbReference type="NCBI Taxonomy" id="989973"/>
    <lineage>
        <taxon>Eukaryota</taxon>
        <taxon>Fungi</taxon>
        <taxon>Dikarya</taxon>
        <taxon>Ascomycota</taxon>
        <taxon>Pezizomycotina</taxon>
        <taxon>Dothideomycetes</taxon>
        <taxon>Dothideomycetes incertae sedis</taxon>
        <taxon>Botryosphaeriales</taxon>
        <taxon>Phyllostictaceae</taxon>
        <taxon>Phyllosticta</taxon>
    </lineage>
</organism>
<evidence type="ECO:0008006" key="3">
    <source>
        <dbReference type="Google" id="ProtNLM"/>
    </source>
</evidence>
<evidence type="ECO:0000313" key="2">
    <source>
        <dbReference type="Proteomes" id="UP001360953"/>
    </source>
</evidence>
<sequence>MSAPKLPPELLLSVVECIQPVDIALPPSDITARTIRSLTLVSRLTYSCAIRRLYSHCLWIDSSERLGQLLLTLHALLDPSRRQVFTLPHVDIAPCLENLFLSPFPKDTIDDWPTAQWTFELLSLVRKSLVRLVIDIPLRSLYPAEDHLSVRPKLRAAFEQLQTLQEFTSTRDELFLATHEPGSLLGLREPPVWRGWSNLRRLALYNASHDSPDFYDSLLKLPSLECLALTRAEWPAAVAIWPRFAEKAKQHPLKVISLDVQGGSWTITGCMDSPHWLRAYESVKISLGPEKLHICPFHIPMPFYCKPGDAPGLCQEWVRDRALTGDLWDLCGPLIFLP</sequence>
<keyword evidence="2" id="KW-1185">Reference proteome</keyword>
<dbReference type="GeneID" id="92033030"/>